<proteinExistence type="predicted"/>
<feature type="region of interest" description="Disordered" evidence="5">
    <location>
        <begin position="113"/>
        <end position="149"/>
    </location>
</feature>
<dbReference type="PANTHER" id="PTHR46807">
    <property type="entry name" value="TRANSCRIPTION FACTOR PIF3"/>
    <property type="match status" value="1"/>
</dbReference>
<dbReference type="PROSITE" id="PS50888">
    <property type="entry name" value="BHLH"/>
    <property type="match status" value="1"/>
</dbReference>
<dbReference type="FunFam" id="4.10.280.10:FF:000004">
    <property type="entry name" value="Basic helix-loop-helix transcription factor"/>
    <property type="match status" value="1"/>
</dbReference>
<comment type="subcellular location">
    <subcellularLocation>
        <location evidence="1">Nucleus</location>
    </subcellularLocation>
</comment>
<name>A0A2Z7AQ91_9LAMI</name>
<feature type="non-terminal residue" evidence="7">
    <location>
        <position position="1"/>
    </location>
</feature>
<dbReference type="InterPro" id="IPR036638">
    <property type="entry name" value="HLH_DNA-bd_sf"/>
</dbReference>
<keyword evidence="4" id="KW-0539">Nucleus</keyword>
<accession>A0A2Z7AQ91</accession>
<evidence type="ECO:0000259" key="6">
    <source>
        <dbReference type="PROSITE" id="PS50888"/>
    </source>
</evidence>
<dbReference type="Proteomes" id="UP000250235">
    <property type="component" value="Unassembled WGS sequence"/>
</dbReference>
<dbReference type="CDD" id="cd11445">
    <property type="entry name" value="bHLH_AtPIF_like"/>
    <property type="match status" value="1"/>
</dbReference>
<keyword evidence="8" id="KW-1185">Reference proteome</keyword>
<feature type="compositionally biased region" description="Pro residues" evidence="5">
    <location>
        <begin position="113"/>
        <end position="130"/>
    </location>
</feature>
<evidence type="ECO:0000313" key="7">
    <source>
        <dbReference type="EMBL" id="KZV21519.1"/>
    </source>
</evidence>
<dbReference type="InterPro" id="IPR011598">
    <property type="entry name" value="bHLH_dom"/>
</dbReference>
<evidence type="ECO:0000256" key="1">
    <source>
        <dbReference type="ARBA" id="ARBA00004123"/>
    </source>
</evidence>
<dbReference type="Gene3D" id="4.10.280.10">
    <property type="entry name" value="Helix-loop-helix DNA-binding domain"/>
    <property type="match status" value="1"/>
</dbReference>
<reference evidence="7 8" key="1">
    <citation type="journal article" date="2015" name="Proc. Natl. Acad. Sci. U.S.A.">
        <title>The resurrection genome of Boea hygrometrica: A blueprint for survival of dehydration.</title>
        <authorList>
            <person name="Xiao L."/>
            <person name="Yang G."/>
            <person name="Zhang L."/>
            <person name="Yang X."/>
            <person name="Zhao S."/>
            <person name="Ji Z."/>
            <person name="Zhou Q."/>
            <person name="Hu M."/>
            <person name="Wang Y."/>
            <person name="Chen M."/>
            <person name="Xu Y."/>
            <person name="Jin H."/>
            <person name="Xiao X."/>
            <person name="Hu G."/>
            <person name="Bao F."/>
            <person name="Hu Y."/>
            <person name="Wan P."/>
            <person name="Li L."/>
            <person name="Deng X."/>
            <person name="Kuang T."/>
            <person name="Xiang C."/>
            <person name="Zhu J.K."/>
            <person name="Oliver M.J."/>
            <person name="He Y."/>
        </authorList>
    </citation>
    <scope>NUCLEOTIDE SEQUENCE [LARGE SCALE GENOMIC DNA]</scope>
    <source>
        <strain evidence="8">cv. XS01</strain>
    </source>
</reference>
<dbReference type="PANTHER" id="PTHR46807:SF8">
    <property type="entry name" value="TRANSCRIPTION FACTOR PIF1-LIKE ISOFORM X2"/>
    <property type="match status" value="1"/>
</dbReference>
<dbReference type="GO" id="GO:0003700">
    <property type="term" value="F:DNA-binding transcription factor activity"/>
    <property type="evidence" value="ECO:0007669"/>
    <property type="project" value="InterPro"/>
</dbReference>
<dbReference type="InterPro" id="IPR047265">
    <property type="entry name" value="PIF1-like_bHLH"/>
</dbReference>
<keyword evidence="3" id="KW-0804">Transcription</keyword>
<evidence type="ECO:0000256" key="2">
    <source>
        <dbReference type="ARBA" id="ARBA00023015"/>
    </source>
</evidence>
<evidence type="ECO:0000313" key="8">
    <source>
        <dbReference type="Proteomes" id="UP000250235"/>
    </source>
</evidence>
<dbReference type="AlphaFoldDB" id="A0A2Z7AQ91"/>
<dbReference type="GO" id="GO:0046983">
    <property type="term" value="F:protein dimerization activity"/>
    <property type="evidence" value="ECO:0007669"/>
    <property type="project" value="InterPro"/>
</dbReference>
<feature type="region of interest" description="Disordered" evidence="5">
    <location>
        <begin position="491"/>
        <end position="517"/>
    </location>
</feature>
<feature type="compositionally biased region" description="Basic and acidic residues" evidence="5">
    <location>
        <begin position="307"/>
        <end position="316"/>
    </location>
</feature>
<feature type="compositionally biased region" description="Pro residues" evidence="5">
    <location>
        <begin position="137"/>
        <end position="147"/>
    </location>
</feature>
<evidence type="ECO:0000256" key="4">
    <source>
        <dbReference type="ARBA" id="ARBA00023242"/>
    </source>
</evidence>
<feature type="compositionally biased region" description="Basic and acidic residues" evidence="5">
    <location>
        <begin position="270"/>
        <end position="281"/>
    </location>
</feature>
<feature type="region of interest" description="Disordered" evidence="5">
    <location>
        <begin position="175"/>
        <end position="213"/>
    </location>
</feature>
<feature type="region of interest" description="Disordered" evidence="5">
    <location>
        <begin position="233"/>
        <end position="316"/>
    </location>
</feature>
<dbReference type="OrthoDB" id="690068at2759"/>
<protein>
    <submittedName>
        <fullName evidence="7">Phytochrome interacting factor 3-like 5 isoform 1</fullName>
    </submittedName>
</protein>
<sequence>RNMNQYIPGFQEIEDDCSIPRPKRLPTGEEDIMELLWRNGQVVVQRSTKKPAGAGEVEVAAEQLTVKGIRSSAEEHHLFMQEDEMASWLQYPIDESSFDRDLYSDLIYSAPPPPPPLQAPLPAMYPPPRSMPEIRPHPPPTQPPALPPQNQDFTPRFPNFVHFSRHPCRQSIEPISKPSVAAAREPTVVDSNETPAVGQESRASPPDFTTQMNTDRGAAAVDVHGAAAGTCELTVSSSPGRSGSSFSANVKANGQIRKPTPAGERKRKSREADNNVCRSEENDYYGVGAETKRQGRVSAASSSKRSRAAEVHNLSERRRRDRINEKMRALQQLIPRCNKTDKASMLDEAIEYLKSLQLQVQMMSSMGCGMVPVMYPGTQRFMPAMGMGMGMDMAMSRPMLPYPSMQLPGSGLPDQATPTAHMGPGFQIPAFHLPPMLPLPDSSRIQAVSSLADPVLNAVVSLDPNQPRMPNFVYPYQQFPVLQQASQLPFPPQNQAAAQPVGNSKETGDMGNQQSAG</sequence>
<dbReference type="SMART" id="SM00353">
    <property type="entry name" value="HLH"/>
    <property type="match status" value="1"/>
</dbReference>
<dbReference type="InterPro" id="IPR044273">
    <property type="entry name" value="PIF3-like"/>
</dbReference>
<dbReference type="EMBL" id="KV014884">
    <property type="protein sequence ID" value="KZV21519.1"/>
    <property type="molecule type" value="Genomic_DNA"/>
</dbReference>
<gene>
    <name evidence="7" type="ORF">F511_08284</name>
</gene>
<dbReference type="SUPFAM" id="SSF47459">
    <property type="entry name" value="HLH, helix-loop-helix DNA-binding domain"/>
    <property type="match status" value="1"/>
</dbReference>
<feature type="domain" description="BHLH" evidence="6">
    <location>
        <begin position="307"/>
        <end position="356"/>
    </location>
</feature>
<keyword evidence="2" id="KW-0805">Transcription regulation</keyword>
<organism evidence="7 8">
    <name type="scientific">Dorcoceras hygrometricum</name>
    <dbReference type="NCBI Taxonomy" id="472368"/>
    <lineage>
        <taxon>Eukaryota</taxon>
        <taxon>Viridiplantae</taxon>
        <taxon>Streptophyta</taxon>
        <taxon>Embryophyta</taxon>
        <taxon>Tracheophyta</taxon>
        <taxon>Spermatophyta</taxon>
        <taxon>Magnoliopsida</taxon>
        <taxon>eudicotyledons</taxon>
        <taxon>Gunneridae</taxon>
        <taxon>Pentapetalae</taxon>
        <taxon>asterids</taxon>
        <taxon>lamiids</taxon>
        <taxon>Lamiales</taxon>
        <taxon>Gesneriaceae</taxon>
        <taxon>Didymocarpoideae</taxon>
        <taxon>Trichosporeae</taxon>
        <taxon>Loxocarpinae</taxon>
        <taxon>Dorcoceras</taxon>
    </lineage>
</organism>
<dbReference type="GO" id="GO:0005634">
    <property type="term" value="C:nucleus"/>
    <property type="evidence" value="ECO:0007669"/>
    <property type="project" value="UniProtKB-SubCell"/>
</dbReference>
<dbReference type="GO" id="GO:0010017">
    <property type="term" value="P:red or far-red light signaling pathway"/>
    <property type="evidence" value="ECO:0007669"/>
    <property type="project" value="UniProtKB-ARBA"/>
</dbReference>
<dbReference type="Pfam" id="PF00010">
    <property type="entry name" value="HLH"/>
    <property type="match status" value="1"/>
</dbReference>
<feature type="compositionally biased region" description="Polar residues" evidence="5">
    <location>
        <begin position="501"/>
        <end position="517"/>
    </location>
</feature>
<feature type="compositionally biased region" description="Low complexity" evidence="5">
    <location>
        <begin position="236"/>
        <end position="247"/>
    </location>
</feature>
<evidence type="ECO:0000256" key="3">
    <source>
        <dbReference type="ARBA" id="ARBA00023163"/>
    </source>
</evidence>
<evidence type="ECO:0000256" key="5">
    <source>
        <dbReference type="SAM" id="MobiDB-lite"/>
    </source>
</evidence>